<dbReference type="InterPro" id="IPR050925">
    <property type="entry name" value="Rhomboid_protease_S54"/>
</dbReference>
<feature type="transmembrane region" description="Helical" evidence="7">
    <location>
        <begin position="164"/>
        <end position="183"/>
    </location>
</feature>
<dbReference type="PANTHER" id="PTHR43731">
    <property type="entry name" value="RHOMBOID PROTEASE"/>
    <property type="match status" value="1"/>
</dbReference>
<dbReference type="OrthoDB" id="9813074at2"/>
<evidence type="ECO:0000256" key="2">
    <source>
        <dbReference type="ARBA" id="ARBA00009045"/>
    </source>
</evidence>
<keyword evidence="3 7" id="KW-0812">Transmembrane</keyword>
<dbReference type="eggNOG" id="COG0705">
    <property type="taxonomic scope" value="Bacteria"/>
</dbReference>
<accession>D0LG54</accession>
<comment type="similarity">
    <text evidence="2">Belongs to the peptidase S54 family.</text>
</comment>
<dbReference type="Proteomes" id="UP000001880">
    <property type="component" value="Chromosome"/>
</dbReference>
<dbReference type="HOGENOM" id="CLU_745495_0_0_7"/>
<evidence type="ECO:0000256" key="3">
    <source>
        <dbReference type="ARBA" id="ARBA00022692"/>
    </source>
</evidence>
<feature type="transmembrane region" description="Helical" evidence="7">
    <location>
        <begin position="96"/>
        <end position="118"/>
    </location>
</feature>
<keyword evidence="5 7" id="KW-1133">Transmembrane helix</keyword>
<dbReference type="RefSeq" id="WP_012830671.1">
    <property type="nucleotide sequence ID" value="NC_013440.1"/>
</dbReference>
<evidence type="ECO:0000256" key="7">
    <source>
        <dbReference type="SAM" id="Phobius"/>
    </source>
</evidence>
<dbReference type="STRING" id="502025.Hoch_5597"/>
<protein>
    <submittedName>
        <fullName evidence="9">Rhomboid family protein</fullName>
    </submittedName>
</protein>
<evidence type="ECO:0000313" key="9">
    <source>
        <dbReference type="EMBL" id="ACY18079.1"/>
    </source>
</evidence>
<evidence type="ECO:0000256" key="4">
    <source>
        <dbReference type="ARBA" id="ARBA00022801"/>
    </source>
</evidence>
<dbReference type="InterPro" id="IPR035952">
    <property type="entry name" value="Rhomboid-like_sf"/>
</dbReference>
<keyword evidence="4" id="KW-0378">Hydrolase</keyword>
<dbReference type="GO" id="GO:0004252">
    <property type="term" value="F:serine-type endopeptidase activity"/>
    <property type="evidence" value="ECO:0007669"/>
    <property type="project" value="InterPro"/>
</dbReference>
<sequence length="371" mass="40691">MFLPIGDEPNAPRTPVVTYALLGINIAVYLFITLPMGSDSAEYQRVAESWGYRAAAPSPLTLLSSMFLHADIWHLLGNMLYLWIYGDNVEHRLGPLGYIGVYLAGGAVATLSYAAFLSPALMELPLVGASGAISALLGFYFVWFPKNRVRVFILFRVWRIRAPIVLGIYVLWDNVLPLLITASSDGVAYGAHLGGFFGGVIGALLISFFGERKFQHGHLSEQAVNELREHPPQQLAADAAPATAKSVSALASSNPEAAMLLYETLSPSERQRVPAELLDDIADELASHGEHEAAQALYHRVAAQQPGSQAGVRAMLAIGHYFRDIGHPARAYQYYYAIAKHDPRSPLAEQARQAMLDLEHHHRRTNARRAP</sequence>
<dbReference type="MEROPS" id="S54.027"/>
<dbReference type="SUPFAM" id="SSF48452">
    <property type="entry name" value="TPR-like"/>
    <property type="match status" value="1"/>
</dbReference>
<feature type="transmembrane region" description="Helical" evidence="7">
    <location>
        <begin position="16"/>
        <end position="36"/>
    </location>
</feature>
<comment type="subcellular location">
    <subcellularLocation>
        <location evidence="1">Membrane</location>
        <topology evidence="1">Multi-pass membrane protein</topology>
    </subcellularLocation>
</comment>
<dbReference type="AlphaFoldDB" id="D0LG54"/>
<dbReference type="PANTHER" id="PTHR43731:SF14">
    <property type="entry name" value="PRESENILIN-ASSOCIATED RHOMBOID-LIKE PROTEIN, MITOCHONDRIAL"/>
    <property type="match status" value="1"/>
</dbReference>
<feature type="transmembrane region" description="Helical" evidence="7">
    <location>
        <begin position="189"/>
        <end position="210"/>
    </location>
</feature>
<gene>
    <name evidence="9" type="ordered locus">Hoch_5597</name>
</gene>
<evidence type="ECO:0000259" key="8">
    <source>
        <dbReference type="Pfam" id="PF01694"/>
    </source>
</evidence>
<evidence type="ECO:0000313" key="10">
    <source>
        <dbReference type="Proteomes" id="UP000001880"/>
    </source>
</evidence>
<name>D0LG54_HALO1</name>
<dbReference type="InterPro" id="IPR022764">
    <property type="entry name" value="Peptidase_S54_rhomboid_dom"/>
</dbReference>
<dbReference type="Gene3D" id="1.25.40.10">
    <property type="entry name" value="Tetratricopeptide repeat domain"/>
    <property type="match status" value="1"/>
</dbReference>
<evidence type="ECO:0000256" key="1">
    <source>
        <dbReference type="ARBA" id="ARBA00004141"/>
    </source>
</evidence>
<feature type="domain" description="Peptidase S54 rhomboid" evidence="8">
    <location>
        <begin position="61"/>
        <end position="205"/>
    </location>
</feature>
<dbReference type="InterPro" id="IPR011990">
    <property type="entry name" value="TPR-like_helical_dom_sf"/>
</dbReference>
<dbReference type="EMBL" id="CP001804">
    <property type="protein sequence ID" value="ACY18079.1"/>
    <property type="molecule type" value="Genomic_DNA"/>
</dbReference>
<evidence type="ECO:0000256" key="5">
    <source>
        <dbReference type="ARBA" id="ARBA00022989"/>
    </source>
</evidence>
<evidence type="ECO:0000256" key="6">
    <source>
        <dbReference type="ARBA" id="ARBA00023136"/>
    </source>
</evidence>
<proteinExistence type="inferred from homology"/>
<dbReference type="Pfam" id="PF01694">
    <property type="entry name" value="Rhomboid"/>
    <property type="match status" value="1"/>
</dbReference>
<keyword evidence="6 7" id="KW-0472">Membrane</keyword>
<dbReference type="GO" id="GO:0016020">
    <property type="term" value="C:membrane"/>
    <property type="evidence" value="ECO:0007669"/>
    <property type="project" value="UniProtKB-SubCell"/>
</dbReference>
<dbReference type="SUPFAM" id="SSF144091">
    <property type="entry name" value="Rhomboid-like"/>
    <property type="match status" value="1"/>
</dbReference>
<dbReference type="KEGG" id="hoh:Hoch_5597"/>
<reference evidence="9 10" key="1">
    <citation type="journal article" date="2010" name="Stand. Genomic Sci.">
        <title>Complete genome sequence of Haliangium ochraceum type strain (SMP-2).</title>
        <authorList>
            <consortium name="US DOE Joint Genome Institute (JGI-PGF)"/>
            <person name="Ivanova N."/>
            <person name="Daum C."/>
            <person name="Lang E."/>
            <person name="Abt B."/>
            <person name="Kopitz M."/>
            <person name="Saunders E."/>
            <person name="Lapidus A."/>
            <person name="Lucas S."/>
            <person name="Glavina Del Rio T."/>
            <person name="Nolan M."/>
            <person name="Tice H."/>
            <person name="Copeland A."/>
            <person name="Cheng J.F."/>
            <person name="Chen F."/>
            <person name="Bruce D."/>
            <person name="Goodwin L."/>
            <person name="Pitluck S."/>
            <person name="Mavromatis K."/>
            <person name="Pati A."/>
            <person name="Mikhailova N."/>
            <person name="Chen A."/>
            <person name="Palaniappan K."/>
            <person name="Land M."/>
            <person name="Hauser L."/>
            <person name="Chang Y.J."/>
            <person name="Jeffries C.D."/>
            <person name="Detter J.C."/>
            <person name="Brettin T."/>
            <person name="Rohde M."/>
            <person name="Goker M."/>
            <person name="Bristow J."/>
            <person name="Markowitz V."/>
            <person name="Eisen J.A."/>
            <person name="Hugenholtz P."/>
            <person name="Kyrpides N.C."/>
            <person name="Klenk H.P."/>
        </authorList>
    </citation>
    <scope>NUCLEOTIDE SEQUENCE [LARGE SCALE GENOMIC DNA]</scope>
    <source>
        <strain evidence="10">DSM 14365 / CIP 107738 / JCM 11303 / AJ 13395 / SMP-2</strain>
    </source>
</reference>
<feature type="transmembrane region" description="Helical" evidence="7">
    <location>
        <begin position="124"/>
        <end position="143"/>
    </location>
</feature>
<dbReference type="Gene3D" id="1.20.1540.10">
    <property type="entry name" value="Rhomboid-like"/>
    <property type="match status" value="1"/>
</dbReference>
<keyword evidence="10" id="KW-1185">Reference proteome</keyword>
<organism evidence="9 10">
    <name type="scientific">Haliangium ochraceum (strain DSM 14365 / JCM 11303 / SMP-2)</name>
    <dbReference type="NCBI Taxonomy" id="502025"/>
    <lineage>
        <taxon>Bacteria</taxon>
        <taxon>Pseudomonadati</taxon>
        <taxon>Myxococcota</taxon>
        <taxon>Polyangia</taxon>
        <taxon>Haliangiales</taxon>
        <taxon>Kofleriaceae</taxon>
        <taxon>Haliangium</taxon>
    </lineage>
</organism>